<protein>
    <submittedName>
        <fullName evidence="2">Putative membrane protein YesL</fullName>
    </submittedName>
</protein>
<keyword evidence="3" id="KW-1185">Reference proteome</keyword>
<comment type="caution">
    <text evidence="2">The sequence shown here is derived from an EMBL/GenBank/DDBJ whole genome shotgun (WGS) entry which is preliminary data.</text>
</comment>
<evidence type="ECO:0000256" key="1">
    <source>
        <dbReference type="SAM" id="Phobius"/>
    </source>
</evidence>
<dbReference type="Pfam" id="PF04854">
    <property type="entry name" value="DUF624"/>
    <property type="match status" value="1"/>
</dbReference>
<evidence type="ECO:0000313" key="3">
    <source>
        <dbReference type="Proteomes" id="UP000243528"/>
    </source>
</evidence>
<dbReference type="InterPro" id="IPR006938">
    <property type="entry name" value="DUF624"/>
</dbReference>
<dbReference type="Proteomes" id="UP000243528">
    <property type="component" value="Unassembled WGS sequence"/>
</dbReference>
<keyword evidence="1" id="KW-1133">Transmembrane helix</keyword>
<dbReference type="AlphaFoldDB" id="A0A2P8E0Z4"/>
<dbReference type="OrthoDB" id="5117078at2"/>
<feature type="transmembrane region" description="Helical" evidence="1">
    <location>
        <begin position="22"/>
        <end position="46"/>
    </location>
</feature>
<gene>
    <name evidence="2" type="ORF">CLV30_10863</name>
</gene>
<accession>A0A2P8E0Z4</accession>
<proteinExistence type="predicted"/>
<feature type="transmembrane region" description="Helical" evidence="1">
    <location>
        <begin position="178"/>
        <end position="199"/>
    </location>
</feature>
<dbReference type="EMBL" id="PYGE01000008">
    <property type="protein sequence ID" value="PSL03151.1"/>
    <property type="molecule type" value="Genomic_DNA"/>
</dbReference>
<evidence type="ECO:0000313" key="2">
    <source>
        <dbReference type="EMBL" id="PSL03151.1"/>
    </source>
</evidence>
<name>A0A2P8E0Z4_9ACTN</name>
<keyword evidence="1" id="KW-0472">Membrane</keyword>
<feature type="transmembrane region" description="Helical" evidence="1">
    <location>
        <begin position="82"/>
        <end position="104"/>
    </location>
</feature>
<feature type="transmembrane region" description="Helical" evidence="1">
    <location>
        <begin position="110"/>
        <end position="135"/>
    </location>
</feature>
<feature type="transmembrane region" description="Helical" evidence="1">
    <location>
        <begin position="147"/>
        <end position="172"/>
    </location>
</feature>
<organism evidence="2 3">
    <name type="scientific">Haloactinopolyspora alba</name>
    <dbReference type="NCBI Taxonomy" id="648780"/>
    <lineage>
        <taxon>Bacteria</taxon>
        <taxon>Bacillati</taxon>
        <taxon>Actinomycetota</taxon>
        <taxon>Actinomycetes</taxon>
        <taxon>Jiangellales</taxon>
        <taxon>Jiangellaceae</taxon>
        <taxon>Haloactinopolyspora</taxon>
    </lineage>
</organism>
<reference evidence="2 3" key="1">
    <citation type="submission" date="2018-03" db="EMBL/GenBank/DDBJ databases">
        <title>Genomic Encyclopedia of Archaeal and Bacterial Type Strains, Phase II (KMG-II): from individual species to whole genera.</title>
        <authorList>
            <person name="Goeker M."/>
        </authorList>
    </citation>
    <scope>NUCLEOTIDE SEQUENCE [LARGE SCALE GENOMIC DNA]</scope>
    <source>
        <strain evidence="2 3">DSM 45211</strain>
    </source>
</reference>
<sequence>MTVATPDGARRNRWEHRVLAALAYPANLAFAGVAAFLLALPIVTWLPASVAAGRAMHGWLTDGDDRVFTTTMREFAATWRRTMPAGLVATAVATVFTINLVFLGSRDAPVAFLLATAMLPFAAAFVLVIVMLPVAAARWPDASMRRWLTEAVALAAARPVASAALVVIVAAFGLTCVLVPTIVPFFGLSVPVWLGLATARVTRGPQT</sequence>
<keyword evidence="1" id="KW-0812">Transmembrane</keyword>